<dbReference type="RefSeq" id="WP_172344207.1">
    <property type="nucleotide sequence ID" value="NZ_CATJFF010000032.1"/>
</dbReference>
<reference evidence="1 2" key="1">
    <citation type="submission" date="2020-05" db="EMBL/GenBank/DDBJ databases">
        <title>Distinct polysaccharide utilization as determinants for interspecies competition between intestinal Prevotella spp.</title>
        <authorList>
            <person name="Galvez E.J.C."/>
            <person name="Iljazovic A."/>
            <person name="Strowig T."/>
        </authorList>
    </citation>
    <scope>NUCLEOTIDE SEQUENCE [LARGE SCALE GENOMIC DNA]</scope>
    <source>
        <strain evidence="1 2">PCHR</strain>
    </source>
</reference>
<dbReference type="EMBL" id="JABKKJ010000004">
    <property type="protein sequence ID" value="NPE24713.1"/>
    <property type="molecule type" value="Genomic_DNA"/>
</dbReference>
<sequence>MEFPLTLQYDASGVMVNSLPGWTGHNWTLTAGGVITRMRNNVCDEYIPVYQSTIAPFTNYFKSCHKLKEDMNNENVLKNNVSYNKYDYQPDIFTFNFMGKSGKFFLGNDGQWKVLCDENLDIIFDVDDENNYISPFIETFPGDITSTKQPKVIKGFTIRDDQGYIYEFGGTNDAIDYTTNFFRQSDIEKIESFFATSWYLTYIKDRFGNILYELKYKRGKFIAQFYNTAVSYYIYEKAKFYGSSYGQEFSHSNYSFPYGGVLNSPVYIDKIITPYKVSIEFDTSYSNTPTKDLYPGLDVYKCFSDYDYSDVTLFYYLQTDKKNIAQYQFEDKQGNKYANPLASTRLNELHNIIIKWGDSPDMIIELDYDYNSRMHLTDVRFYDRQKEFMSGSYHLNYNHYNMLPDNYLSTETDHWGFYNGRECKAGNLNIYNTRNSNPSTLQYGLLSEIIYPTGGKSVMTYECNDFSSCVSADRQTMRDSTGIAGGVRIKSITDYSDVERNEIARKRTFNYKNPKTGLSSGELFAAPRYSWSNWMASLETKEAIAMQSVTRSASIIPLSNSFGPHIGYSFVEEAEQDGTYTRYHYQNISASKDERFIKDFSFGKPSPFDMFTEKGYKRGKLLSAETYNNENSLMRKIKYGYTKENVETDYVLSSNLTYVNFGNSATFGYFTGGIYKLLFPKYDIVSDTTITFYDNGETIDYRHFNKENKKLHIDYIFPHETTVRLTMSESMTRNGESISKEYIYPFSANTPATEKLGSEMFCIRPIALKNYTNNIFTGGYRKNYRLSDTGMPILDSYMRINNDLSEDTIVKYHTYSPTYALNSYTERGKPVTDLKWTRDESFIEAINVGSDADKNNGMRSFTTRYFHVPLQGLNDIYYPNGLIIYYSYDRFNRLFEITDEDYHPFKRYRYNTRTQNKVYQ</sequence>
<name>A0ABX2B1M3_9BACT</name>
<accession>A0ABX2B1M3</accession>
<evidence type="ECO:0000313" key="2">
    <source>
        <dbReference type="Proteomes" id="UP000820977"/>
    </source>
</evidence>
<gene>
    <name evidence="1" type="ORF">HPS54_04130</name>
</gene>
<evidence type="ECO:0008006" key="3">
    <source>
        <dbReference type="Google" id="ProtNLM"/>
    </source>
</evidence>
<organism evidence="1 2">
    <name type="scientific">Xylanibacter caecicola</name>
    <dbReference type="NCBI Taxonomy" id="2736294"/>
    <lineage>
        <taxon>Bacteria</taxon>
        <taxon>Pseudomonadati</taxon>
        <taxon>Bacteroidota</taxon>
        <taxon>Bacteroidia</taxon>
        <taxon>Bacteroidales</taxon>
        <taxon>Prevotellaceae</taxon>
        <taxon>Xylanibacter</taxon>
    </lineage>
</organism>
<comment type="caution">
    <text evidence="1">The sequence shown here is derived from an EMBL/GenBank/DDBJ whole genome shotgun (WGS) entry which is preliminary data.</text>
</comment>
<dbReference type="Proteomes" id="UP000820977">
    <property type="component" value="Unassembled WGS sequence"/>
</dbReference>
<evidence type="ECO:0000313" key="1">
    <source>
        <dbReference type="EMBL" id="NPE24713.1"/>
    </source>
</evidence>
<protein>
    <recommendedName>
        <fullName evidence="3">YD repeat-containing protein</fullName>
    </recommendedName>
</protein>
<proteinExistence type="predicted"/>
<keyword evidence="2" id="KW-1185">Reference proteome</keyword>